<dbReference type="GO" id="GO:0016020">
    <property type="term" value="C:membrane"/>
    <property type="evidence" value="ECO:0007669"/>
    <property type="project" value="UniProtKB-SubCell"/>
</dbReference>
<dbReference type="GO" id="GO:0009791">
    <property type="term" value="P:post-embryonic development"/>
    <property type="evidence" value="ECO:0007669"/>
    <property type="project" value="UniProtKB-ARBA"/>
</dbReference>
<keyword evidence="6 8" id="KW-1133">Transmembrane helix</keyword>
<feature type="transmembrane region" description="Helical" evidence="8">
    <location>
        <begin position="21"/>
        <end position="51"/>
    </location>
</feature>
<comment type="caution">
    <text evidence="10">The sequence shown here is derived from an EMBL/GenBank/DDBJ whole genome shotgun (WGS) entry which is preliminary data.</text>
</comment>
<dbReference type="EMBL" id="JBFOLJ010000100">
    <property type="protein sequence ID" value="KAL2455724.1"/>
    <property type="molecule type" value="Genomic_DNA"/>
</dbReference>
<evidence type="ECO:0000256" key="5">
    <source>
        <dbReference type="ARBA" id="ARBA00022692"/>
    </source>
</evidence>
<comment type="similarity">
    <text evidence="3">Belongs to the oleosin family.</text>
</comment>
<protein>
    <submittedName>
        <fullName evidence="10">Oleosin 5</fullName>
    </submittedName>
</protein>
<name>A0ABD1R5P8_9LAMI</name>
<evidence type="ECO:0000256" key="1">
    <source>
        <dbReference type="ARBA" id="ARBA00004141"/>
    </source>
</evidence>
<feature type="transmembrane region" description="Helical" evidence="8">
    <location>
        <begin position="63"/>
        <end position="96"/>
    </location>
</feature>
<reference evidence="11" key="1">
    <citation type="submission" date="2024-07" db="EMBL/GenBank/DDBJ databases">
        <title>Two chromosome-level genome assemblies of Korean endemic species Abeliophyllum distichum and Forsythia ovata (Oleaceae).</title>
        <authorList>
            <person name="Jang H."/>
        </authorList>
    </citation>
    <scope>NUCLEOTIDE SEQUENCE [LARGE SCALE GENOMIC DNA]</scope>
</reference>
<dbReference type="GO" id="GO:0048608">
    <property type="term" value="P:reproductive structure development"/>
    <property type="evidence" value="ECO:0007669"/>
    <property type="project" value="UniProtKB-ARBA"/>
</dbReference>
<accession>A0ABD1R5P8</accession>
<dbReference type="InterPro" id="IPR000136">
    <property type="entry name" value="Oleosin"/>
</dbReference>
<evidence type="ECO:0000256" key="8">
    <source>
        <dbReference type="SAM" id="Phobius"/>
    </source>
</evidence>
<dbReference type="Pfam" id="PF01277">
    <property type="entry name" value="Oleosin"/>
    <property type="match status" value="1"/>
</dbReference>
<evidence type="ECO:0000256" key="4">
    <source>
        <dbReference type="ARBA" id="ARBA00022677"/>
    </source>
</evidence>
<reference evidence="10" key="2">
    <citation type="submission" date="2024-07" db="EMBL/GenBank/DDBJ databases">
        <title>Two chromosome-level genome assemblies of Korean endemic species Abeliophyllum distichum and Forsythia ovata (Oleaceae).</title>
        <authorList>
            <person name="Mun J.H."/>
        </authorList>
    </citation>
    <scope>NUCLEOTIDE SEQUENCE</scope>
    <source>
        <strain evidence="10">KNKB202402200001</strain>
        <tissue evidence="10">Leaf</tissue>
    </source>
</reference>
<evidence type="ECO:0000256" key="2">
    <source>
        <dbReference type="ARBA" id="ARBA00004502"/>
    </source>
</evidence>
<gene>
    <name evidence="10" type="ORF">Fot_45197</name>
    <name evidence="9" type="ORF">Fot_57334</name>
</gene>
<dbReference type="EMBL" id="JBFOLJ010000013">
    <property type="protein sequence ID" value="KAL2483753.1"/>
    <property type="molecule type" value="Genomic_DNA"/>
</dbReference>
<evidence type="ECO:0000313" key="9">
    <source>
        <dbReference type="EMBL" id="KAL2455724.1"/>
    </source>
</evidence>
<dbReference type="GO" id="GO:0005811">
    <property type="term" value="C:lipid droplet"/>
    <property type="evidence" value="ECO:0007669"/>
    <property type="project" value="UniProtKB-SubCell"/>
</dbReference>
<comment type="subcellular location">
    <subcellularLocation>
        <location evidence="2">Lipid droplet</location>
    </subcellularLocation>
    <subcellularLocation>
        <location evidence="1">Membrane</location>
        <topology evidence="1">Multi-pass membrane protein</topology>
    </subcellularLocation>
</comment>
<evidence type="ECO:0000256" key="7">
    <source>
        <dbReference type="ARBA" id="ARBA00023136"/>
    </source>
</evidence>
<evidence type="ECO:0000256" key="6">
    <source>
        <dbReference type="ARBA" id="ARBA00022989"/>
    </source>
</evidence>
<keyword evidence="7 8" id="KW-0472">Membrane</keyword>
<dbReference type="PANTHER" id="PTHR33203:SF37">
    <property type="entry name" value="GLYCINE-RICH PROTEIN _ OLEOSIN"/>
    <property type="match status" value="1"/>
</dbReference>
<keyword evidence="5 8" id="KW-0812">Transmembrane</keyword>
<proteinExistence type="inferred from homology"/>
<dbReference type="Proteomes" id="UP001604277">
    <property type="component" value="Unassembled WGS sequence"/>
</dbReference>
<dbReference type="AlphaFoldDB" id="A0ABD1R5P8"/>
<sequence>MAEGQQLMEASGRRHASGKTVLFASLAGVAIGGPLLGMMGFSFLATLTLLLITSPLLILFSPLIFSAACVVGFAFLGFAVAAAMAIAGMSTVTWVYRSLTGRRAVGYHEGAAGKLVEAGGAGKDWTGYLQQENLMSRAKNLFI</sequence>
<evidence type="ECO:0000313" key="11">
    <source>
        <dbReference type="Proteomes" id="UP001604277"/>
    </source>
</evidence>
<keyword evidence="4" id="KW-0551">Lipid droplet</keyword>
<keyword evidence="11" id="KW-1185">Reference proteome</keyword>
<evidence type="ECO:0000313" key="10">
    <source>
        <dbReference type="EMBL" id="KAL2483753.1"/>
    </source>
</evidence>
<organism evidence="10 11">
    <name type="scientific">Forsythia ovata</name>
    <dbReference type="NCBI Taxonomy" id="205694"/>
    <lineage>
        <taxon>Eukaryota</taxon>
        <taxon>Viridiplantae</taxon>
        <taxon>Streptophyta</taxon>
        <taxon>Embryophyta</taxon>
        <taxon>Tracheophyta</taxon>
        <taxon>Spermatophyta</taxon>
        <taxon>Magnoliopsida</taxon>
        <taxon>eudicotyledons</taxon>
        <taxon>Gunneridae</taxon>
        <taxon>Pentapetalae</taxon>
        <taxon>asterids</taxon>
        <taxon>lamiids</taxon>
        <taxon>Lamiales</taxon>
        <taxon>Oleaceae</taxon>
        <taxon>Forsythieae</taxon>
        <taxon>Forsythia</taxon>
    </lineage>
</organism>
<evidence type="ECO:0000256" key="3">
    <source>
        <dbReference type="ARBA" id="ARBA00010858"/>
    </source>
</evidence>
<dbReference type="PANTHER" id="PTHR33203">
    <property type="entry name" value="OLEOSIN"/>
    <property type="match status" value="1"/>
</dbReference>